<sequence length="53" mass="6325">MATITEKGGKFRNVHGRTWSMARKLKNMENEKHPLDDLKNDEITEKRREIWQG</sequence>
<organism evidence="1 2">
    <name type="scientific">Trichinella pseudospiralis</name>
    <name type="common">Parasitic roundworm</name>
    <dbReference type="NCBI Taxonomy" id="6337"/>
    <lineage>
        <taxon>Eukaryota</taxon>
        <taxon>Metazoa</taxon>
        <taxon>Ecdysozoa</taxon>
        <taxon>Nematoda</taxon>
        <taxon>Enoplea</taxon>
        <taxon>Dorylaimia</taxon>
        <taxon>Trichinellida</taxon>
        <taxon>Trichinellidae</taxon>
        <taxon>Trichinella</taxon>
    </lineage>
</organism>
<gene>
    <name evidence="1" type="ORF">T4B_8251</name>
</gene>
<dbReference type="AlphaFoldDB" id="A0A0V1G8R0"/>
<accession>A0A0V1G8R0</accession>
<name>A0A0V1G8R0_TRIPS</name>
<keyword evidence="2" id="KW-1185">Reference proteome</keyword>
<comment type="caution">
    <text evidence="1">The sequence shown here is derived from an EMBL/GenBank/DDBJ whole genome shotgun (WGS) entry which is preliminary data.</text>
</comment>
<reference evidence="1 2" key="1">
    <citation type="submission" date="2015-01" db="EMBL/GenBank/DDBJ databases">
        <title>Evolution of Trichinella species and genotypes.</title>
        <authorList>
            <person name="Korhonen P.K."/>
            <person name="Edoardo P."/>
            <person name="Giuseppe L.R."/>
            <person name="Gasser R.B."/>
        </authorList>
    </citation>
    <scope>NUCLEOTIDE SEQUENCE [LARGE SCALE GENOMIC DNA]</scope>
    <source>
        <strain evidence="1">ISS588</strain>
    </source>
</reference>
<proteinExistence type="predicted"/>
<evidence type="ECO:0000313" key="2">
    <source>
        <dbReference type="Proteomes" id="UP000054805"/>
    </source>
</evidence>
<dbReference type="Proteomes" id="UP000054805">
    <property type="component" value="Unassembled WGS sequence"/>
</dbReference>
<protein>
    <submittedName>
        <fullName evidence="1">Uncharacterized protein</fullName>
    </submittedName>
</protein>
<evidence type="ECO:0000313" key="1">
    <source>
        <dbReference type="EMBL" id="KRY94694.1"/>
    </source>
</evidence>
<dbReference type="EMBL" id="JYDS01005049">
    <property type="protein sequence ID" value="KRY94694.1"/>
    <property type="molecule type" value="Genomic_DNA"/>
</dbReference>